<protein>
    <submittedName>
        <fullName evidence="5">Kh domain protein</fullName>
        <ecNumber evidence="5">2.7.7.8</ecNumber>
        <ecNumber evidence="5">3.1.13.4</ecNumber>
    </submittedName>
</protein>
<feature type="domain" description="K Homology" evidence="4">
    <location>
        <begin position="236"/>
        <end position="308"/>
    </location>
</feature>
<proteinExistence type="predicted"/>
<accession>G0QT93</accession>
<keyword evidence="2" id="KW-0694">RNA-binding</keyword>
<keyword evidence="6" id="KW-1185">Reference proteome</keyword>
<reference evidence="5 6" key="1">
    <citation type="submission" date="2011-07" db="EMBL/GenBank/DDBJ databases">
        <authorList>
            <person name="Coyne R."/>
            <person name="Brami D."/>
            <person name="Johnson J."/>
            <person name="Hostetler J."/>
            <person name="Hannick L."/>
            <person name="Clark T."/>
            <person name="Cassidy-Hanley D."/>
            <person name="Inman J."/>
        </authorList>
    </citation>
    <scope>NUCLEOTIDE SEQUENCE [LARGE SCALE GENOMIC DNA]</scope>
    <source>
        <strain evidence="5 6">G5</strain>
    </source>
</reference>
<name>G0QT93_ICHMU</name>
<keyword evidence="1" id="KW-0677">Repeat</keyword>
<dbReference type="InterPro" id="IPR004088">
    <property type="entry name" value="KH_dom_type_1"/>
</dbReference>
<evidence type="ECO:0000256" key="3">
    <source>
        <dbReference type="SAM" id="MobiDB-lite"/>
    </source>
</evidence>
<dbReference type="RefSeq" id="XP_004035052.1">
    <property type="nucleotide sequence ID" value="XM_004035004.1"/>
</dbReference>
<feature type="compositionally biased region" description="Basic and acidic residues" evidence="3">
    <location>
        <begin position="1"/>
        <end position="10"/>
    </location>
</feature>
<evidence type="ECO:0000256" key="2">
    <source>
        <dbReference type="PROSITE-ProRule" id="PRU00117"/>
    </source>
</evidence>
<keyword evidence="5" id="KW-0548">Nucleotidyltransferase</keyword>
<keyword evidence="5" id="KW-0378">Hydrolase</keyword>
<dbReference type="InterPro" id="IPR036612">
    <property type="entry name" value="KH_dom_type_1_sf"/>
</dbReference>
<dbReference type="OMA" id="GCNIQNI"/>
<dbReference type="SUPFAM" id="SSF54791">
    <property type="entry name" value="Eukaryotic type KH-domain (KH-domain type I)"/>
    <property type="match status" value="3"/>
</dbReference>
<dbReference type="InParanoid" id="G0QT93"/>
<evidence type="ECO:0000313" key="5">
    <source>
        <dbReference type="EMBL" id="EGR31566.1"/>
    </source>
</evidence>
<sequence length="450" mass="51698">MGRKKYDSRSKSKSRSRSREKKHKKQQQQQQEKKRTKFSDAPIQPLNQQSDKPSGEWNQDKYCFNPNPTLDDQLKTQLKSILDDAQRKHDLGNPHDIEIKSQNLNALVLQQAGIQAQPQPQEDLQSQLGMKTIVRTIDIPTDSSFNYVGLIIGPKGSNQKRIQEKTRCKIIIKNEPPNPNIQIYGLTEKEVAEACCEIERILFSDEATRNKIKSEQLKEVVADHNNNCQGVNPNTAQNKFIVKVPINYVGLVLGKGGETIKQIKNQSQASYILMDSNQNQGEEFKDFTVYGTKEQCELANKLIFDYIEQYKNNTKKDTFEVPVEIVGTFIGKNGCNIININRCSGGAKIVMNNNVLNVQKTHKIFEIIGNDSQIQNAKHLCQNLLDQLTQQQQSTQQQQTPAAYNPQMAMQYQYQQMLMQQQQQMQLQQYYYQLNQPQIEEITLDDKNKQ</sequence>
<feature type="domain" description="K Homology" evidence="4">
    <location>
        <begin position="313"/>
        <end position="386"/>
    </location>
</feature>
<dbReference type="STRING" id="857967.G0QT93"/>
<dbReference type="SMART" id="SM00322">
    <property type="entry name" value="KH"/>
    <property type="match status" value="3"/>
</dbReference>
<dbReference type="GO" id="GO:0003723">
    <property type="term" value="F:RNA binding"/>
    <property type="evidence" value="ECO:0007669"/>
    <property type="project" value="UniProtKB-UniRule"/>
</dbReference>
<feature type="compositionally biased region" description="Basic residues" evidence="3">
    <location>
        <begin position="11"/>
        <end position="26"/>
    </location>
</feature>
<evidence type="ECO:0000259" key="4">
    <source>
        <dbReference type="SMART" id="SM00322"/>
    </source>
</evidence>
<dbReference type="PANTHER" id="PTHR10288">
    <property type="entry name" value="KH DOMAIN CONTAINING RNA BINDING PROTEIN"/>
    <property type="match status" value="1"/>
</dbReference>
<dbReference type="GO" id="GO:0004654">
    <property type="term" value="F:polyribonucleotide nucleotidyltransferase activity"/>
    <property type="evidence" value="ECO:0007669"/>
    <property type="project" value="UniProtKB-EC"/>
</dbReference>
<dbReference type="AlphaFoldDB" id="G0QT93"/>
<dbReference type="EMBL" id="GL983847">
    <property type="protein sequence ID" value="EGR31566.1"/>
    <property type="molecule type" value="Genomic_DNA"/>
</dbReference>
<dbReference type="GO" id="GO:0004535">
    <property type="term" value="F:poly(A)-specific ribonuclease activity"/>
    <property type="evidence" value="ECO:0007669"/>
    <property type="project" value="UniProtKB-EC"/>
</dbReference>
<gene>
    <name evidence="5" type="ORF">IMG5_106990</name>
</gene>
<keyword evidence="5" id="KW-0808">Transferase</keyword>
<feature type="domain" description="K Homology" evidence="4">
    <location>
        <begin position="131"/>
        <end position="203"/>
    </location>
</feature>
<dbReference type="EC" id="2.7.7.8" evidence="5"/>
<dbReference type="InterPro" id="IPR004087">
    <property type="entry name" value="KH_dom"/>
</dbReference>
<dbReference type="FunCoup" id="G0QT93">
    <property type="interactions" value="99"/>
</dbReference>
<dbReference type="Proteomes" id="UP000008983">
    <property type="component" value="Unassembled WGS sequence"/>
</dbReference>
<dbReference type="PROSITE" id="PS50084">
    <property type="entry name" value="KH_TYPE_1"/>
    <property type="match status" value="3"/>
</dbReference>
<dbReference type="Gene3D" id="3.30.1370.10">
    <property type="entry name" value="K Homology domain, type 1"/>
    <property type="match status" value="3"/>
</dbReference>
<dbReference type="eggNOG" id="KOG1676">
    <property type="taxonomic scope" value="Eukaryota"/>
</dbReference>
<dbReference type="OrthoDB" id="313257at2759"/>
<evidence type="ECO:0000256" key="1">
    <source>
        <dbReference type="ARBA" id="ARBA00022737"/>
    </source>
</evidence>
<evidence type="ECO:0000313" key="6">
    <source>
        <dbReference type="Proteomes" id="UP000008983"/>
    </source>
</evidence>
<dbReference type="GeneID" id="14907707"/>
<feature type="region of interest" description="Disordered" evidence="3">
    <location>
        <begin position="1"/>
        <end position="70"/>
    </location>
</feature>
<organism evidence="5 6">
    <name type="scientific">Ichthyophthirius multifiliis</name>
    <name type="common">White spot disease agent</name>
    <name type="synonym">Ich</name>
    <dbReference type="NCBI Taxonomy" id="5932"/>
    <lineage>
        <taxon>Eukaryota</taxon>
        <taxon>Sar</taxon>
        <taxon>Alveolata</taxon>
        <taxon>Ciliophora</taxon>
        <taxon>Intramacronucleata</taxon>
        <taxon>Oligohymenophorea</taxon>
        <taxon>Hymenostomatida</taxon>
        <taxon>Ophryoglenina</taxon>
        <taxon>Ichthyophthirius</taxon>
    </lineage>
</organism>
<dbReference type="Pfam" id="PF00013">
    <property type="entry name" value="KH_1"/>
    <property type="match status" value="3"/>
</dbReference>
<dbReference type="EC" id="3.1.13.4" evidence="5"/>